<comment type="catalytic activity">
    <reaction evidence="11">
        <text>[1,4-alpha-D-glucosyl](n)-L-tyrosyl-[glycogenin] + UDP-alpha-D-glucose = [1,4-alpha-D-glucosyl](n+1)-L-tyrosyl-[glycogenin] + UDP + H(+)</text>
        <dbReference type="Rhea" id="RHEA:56560"/>
        <dbReference type="Rhea" id="RHEA-COMP:14606"/>
        <dbReference type="Rhea" id="RHEA-COMP:14607"/>
        <dbReference type="ChEBI" id="CHEBI:15378"/>
        <dbReference type="ChEBI" id="CHEBI:58223"/>
        <dbReference type="ChEBI" id="CHEBI:58885"/>
        <dbReference type="ChEBI" id="CHEBI:140574"/>
        <dbReference type="EC" id="2.4.1.186"/>
    </reaction>
</comment>
<comment type="catalytic activity">
    <reaction evidence="12">
        <text>L-tyrosyl-[glycogenin] + UDP-alpha-D-glucose = alpha-D-glucosyl-L-tyrosyl-[glycogenin] + UDP + H(+)</text>
        <dbReference type="Rhea" id="RHEA:23360"/>
        <dbReference type="Rhea" id="RHEA-COMP:14604"/>
        <dbReference type="Rhea" id="RHEA-COMP:14605"/>
        <dbReference type="ChEBI" id="CHEBI:15378"/>
        <dbReference type="ChEBI" id="CHEBI:46858"/>
        <dbReference type="ChEBI" id="CHEBI:58223"/>
        <dbReference type="ChEBI" id="CHEBI:58885"/>
        <dbReference type="ChEBI" id="CHEBI:140573"/>
        <dbReference type="EC" id="2.4.1.186"/>
    </reaction>
</comment>
<dbReference type="OrthoDB" id="2014201at2759"/>
<dbReference type="GO" id="GO:0008466">
    <property type="term" value="F:glycogenin glucosyltransferase activity"/>
    <property type="evidence" value="ECO:0007669"/>
    <property type="project" value="UniProtKB-EC"/>
</dbReference>
<evidence type="ECO:0000256" key="2">
    <source>
        <dbReference type="ARBA" id="ARBA00004496"/>
    </source>
</evidence>
<dbReference type="EMBL" id="KV453862">
    <property type="protein sequence ID" value="ODV83634.1"/>
    <property type="molecule type" value="Genomic_DNA"/>
</dbReference>
<comment type="function">
    <text evidence="13">Self-glucosylating initiator of glycogen synthesis. It catalyzes the formation of a short alpha (1,4)-glucosyl chain covalently attached via a glucose 1-O-tyrosyl linkage to internal tyrosine residues and these chains act as primers for the elongation reaction catalyzed by glycogen synthase.</text>
</comment>
<dbReference type="SUPFAM" id="SSF53448">
    <property type="entry name" value="Nucleotide-diphospho-sugar transferases"/>
    <property type="match status" value="1"/>
</dbReference>
<feature type="region of interest" description="Disordered" evidence="14">
    <location>
        <begin position="322"/>
        <end position="354"/>
    </location>
</feature>
<gene>
    <name evidence="15" type="ORF">CANARDRAFT_179902</name>
</gene>
<keyword evidence="4 15" id="KW-0808">Transferase</keyword>
<dbReference type="GO" id="GO:0005978">
    <property type="term" value="P:glycogen biosynthetic process"/>
    <property type="evidence" value="ECO:0007669"/>
    <property type="project" value="UniProtKB-KW"/>
</dbReference>
<evidence type="ECO:0000256" key="5">
    <source>
        <dbReference type="ARBA" id="ARBA00022723"/>
    </source>
</evidence>
<accession>A0A1E4SVW7</accession>
<name>A0A1E4SVW7_9ASCO</name>
<evidence type="ECO:0000256" key="9">
    <source>
        <dbReference type="ARBA" id="ARBA00038162"/>
    </source>
</evidence>
<proteinExistence type="inferred from homology"/>
<comment type="similarity">
    <text evidence="9">Belongs to the glycosyltransferase 8 family. Glycogenin subfamily.</text>
</comment>
<reference evidence="16" key="1">
    <citation type="submission" date="2016-04" db="EMBL/GenBank/DDBJ databases">
        <title>Comparative genomics of biotechnologically important yeasts.</title>
        <authorList>
            <consortium name="DOE Joint Genome Institute"/>
            <person name="Riley R."/>
            <person name="Haridas S."/>
            <person name="Wolfe K.H."/>
            <person name="Lopes M.R."/>
            <person name="Hittinger C.T."/>
            <person name="Goker M."/>
            <person name="Salamov A."/>
            <person name="Wisecaver J."/>
            <person name="Long T.M."/>
            <person name="Aerts A.L."/>
            <person name="Barry K."/>
            <person name="Choi C."/>
            <person name="Clum A."/>
            <person name="Coughlan A.Y."/>
            <person name="Deshpande S."/>
            <person name="Douglass A.P."/>
            <person name="Hanson S.J."/>
            <person name="Klenk H.-P."/>
            <person name="Labutti K."/>
            <person name="Lapidus A."/>
            <person name="Lindquist E."/>
            <person name="Lipzen A."/>
            <person name="Meier-Kolthoff J.P."/>
            <person name="Ohm R.A."/>
            <person name="Otillar R.P."/>
            <person name="Pangilinan J."/>
            <person name="Peng Y."/>
            <person name="Rokas A."/>
            <person name="Rosa C.A."/>
            <person name="Scheuner C."/>
            <person name="Sibirny A.A."/>
            <person name="Slot J.C."/>
            <person name="Stielow J.B."/>
            <person name="Sun H."/>
            <person name="Kurtzman C.P."/>
            <person name="Blackwell M."/>
            <person name="Grigoriev I.V."/>
            <person name="Jeffries T.W."/>
        </authorList>
    </citation>
    <scope>NUCLEOTIDE SEQUENCE [LARGE SCALE GENOMIC DNA]</scope>
    <source>
        <strain evidence="16">NRRL YB-2248</strain>
    </source>
</reference>
<evidence type="ECO:0000256" key="10">
    <source>
        <dbReference type="ARBA" id="ARBA00038934"/>
    </source>
</evidence>
<evidence type="ECO:0000256" key="6">
    <source>
        <dbReference type="ARBA" id="ARBA00023056"/>
    </source>
</evidence>
<dbReference type="Gene3D" id="3.90.550.10">
    <property type="entry name" value="Spore Coat Polysaccharide Biosynthesis Protein SpsA, Chain A"/>
    <property type="match status" value="1"/>
</dbReference>
<comment type="cofactor">
    <cofactor evidence="1">
        <name>Mn(2+)</name>
        <dbReference type="ChEBI" id="CHEBI:29035"/>
    </cofactor>
</comment>
<dbReference type="Proteomes" id="UP000094801">
    <property type="component" value="Unassembled WGS sequence"/>
</dbReference>
<dbReference type="InterPro" id="IPR050587">
    <property type="entry name" value="GNT1/Glycosyltrans_8"/>
</dbReference>
<evidence type="ECO:0000256" key="12">
    <source>
        <dbReference type="ARBA" id="ARBA00052293"/>
    </source>
</evidence>
<keyword evidence="16" id="KW-1185">Reference proteome</keyword>
<keyword evidence="7" id="KW-0325">Glycoprotein</keyword>
<dbReference type="FunFam" id="3.90.550.10:FF:000092">
    <property type="entry name" value="Glycogenin 2"/>
    <property type="match status" value="1"/>
</dbReference>
<dbReference type="EC" id="2.4.1.186" evidence="10"/>
<keyword evidence="6" id="KW-0320">Glycogen biosynthesis</keyword>
<evidence type="ECO:0000256" key="3">
    <source>
        <dbReference type="ARBA" id="ARBA00022490"/>
    </source>
</evidence>
<evidence type="ECO:0000256" key="11">
    <source>
        <dbReference type="ARBA" id="ARBA00050886"/>
    </source>
</evidence>
<evidence type="ECO:0000256" key="1">
    <source>
        <dbReference type="ARBA" id="ARBA00001936"/>
    </source>
</evidence>
<keyword evidence="5" id="KW-0479">Metal-binding</keyword>
<dbReference type="Pfam" id="PF01501">
    <property type="entry name" value="Glyco_transf_8"/>
    <property type="match status" value="1"/>
</dbReference>
<organism evidence="15 16">
    <name type="scientific">[Candida] arabinofermentans NRRL YB-2248</name>
    <dbReference type="NCBI Taxonomy" id="983967"/>
    <lineage>
        <taxon>Eukaryota</taxon>
        <taxon>Fungi</taxon>
        <taxon>Dikarya</taxon>
        <taxon>Ascomycota</taxon>
        <taxon>Saccharomycotina</taxon>
        <taxon>Pichiomycetes</taxon>
        <taxon>Pichiales</taxon>
        <taxon>Pichiaceae</taxon>
        <taxon>Ogataea</taxon>
        <taxon>Ogataea/Candida clade</taxon>
    </lineage>
</organism>
<evidence type="ECO:0000256" key="4">
    <source>
        <dbReference type="ARBA" id="ARBA00022679"/>
    </source>
</evidence>
<dbReference type="InterPro" id="IPR002495">
    <property type="entry name" value="Glyco_trans_8"/>
</dbReference>
<dbReference type="AlphaFoldDB" id="A0A1E4SVW7"/>
<feature type="non-terminal residue" evidence="15">
    <location>
        <position position="374"/>
    </location>
</feature>
<protein>
    <recommendedName>
        <fullName evidence="10">glycogenin glucosyltransferase</fullName>
        <ecNumber evidence="10">2.4.1.186</ecNumber>
    </recommendedName>
</protein>
<dbReference type="GO" id="GO:0005737">
    <property type="term" value="C:cytoplasm"/>
    <property type="evidence" value="ECO:0007669"/>
    <property type="project" value="UniProtKB-SubCell"/>
</dbReference>
<feature type="non-terminal residue" evidence="15">
    <location>
        <position position="1"/>
    </location>
</feature>
<keyword evidence="8" id="KW-0464">Manganese</keyword>
<evidence type="ECO:0000256" key="8">
    <source>
        <dbReference type="ARBA" id="ARBA00023211"/>
    </source>
</evidence>
<dbReference type="InterPro" id="IPR029044">
    <property type="entry name" value="Nucleotide-diphossugar_trans"/>
</dbReference>
<evidence type="ECO:0000256" key="14">
    <source>
        <dbReference type="SAM" id="MobiDB-lite"/>
    </source>
</evidence>
<comment type="subcellular location">
    <subcellularLocation>
        <location evidence="2">Cytoplasm</location>
    </subcellularLocation>
</comment>
<evidence type="ECO:0000256" key="7">
    <source>
        <dbReference type="ARBA" id="ARBA00023180"/>
    </source>
</evidence>
<dbReference type="PANTHER" id="PTHR11183">
    <property type="entry name" value="GLYCOGENIN SUBFAMILY MEMBER"/>
    <property type="match status" value="1"/>
</dbReference>
<dbReference type="CDD" id="cd02537">
    <property type="entry name" value="GT8_Glycogenin"/>
    <property type="match status" value="1"/>
</dbReference>
<dbReference type="GO" id="GO:0046872">
    <property type="term" value="F:metal ion binding"/>
    <property type="evidence" value="ECO:0007669"/>
    <property type="project" value="UniProtKB-KW"/>
</dbReference>
<evidence type="ECO:0000256" key="13">
    <source>
        <dbReference type="ARBA" id="ARBA00057883"/>
    </source>
</evidence>
<keyword evidence="3" id="KW-0963">Cytoplasm</keyword>
<evidence type="ECO:0000313" key="16">
    <source>
        <dbReference type="Proteomes" id="UP000094801"/>
    </source>
</evidence>
<evidence type="ECO:0000313" key="15">
    <source>
        <dbReference type="EMBL" id="ODV83634.1"/>
    </source>
</evidence>
<dbReference type="STRING" id="983967.A0A1E4SVW7"/>
<sequence length="374" mass="43145">AYVTLLFNDSYLPGALTLVESLKIQGTKYPIVLLYASLSDDVLEHLKRSNIFDELINIDDNLLKSNSDYHLNDILGRSDLNYTLTKLNCWNLTKFDKVIYLDLDLLILQSLDSIFDDVSINENQLAASPDSGWPDLFNSGLFLIKPSPIIFKKLLDLYSTTPSFDGADQGLLNDFFNGENWIRLPFIYNCTLSSNYEYFPALLKFISQVKTIHFIGSNKPWKSTNINTDYKLHVPNKGFKSFHELWWDVYKTTSLNELDYLDVLRLSGHLQPAPNQKLRPPPQQQEAKINKKETLTHHTYYYKIPESVPKPYDSDKGEAYMLNEPKSNNQWNTTAPVSTTTNKSKSLKKKKHLSKEELYVQSHPIFPFEKQQGR</sequence>
<feature type="compositionally biased region" description="Polar residues" evidence="14">
    <location>
        <begin position="325"/>
        <end position="342"/>
    </location>
</feature>